<comment type="caution">
    <text evidence="1">The sequence shown here is derived from an EMBL/GenBank/DDBJ whole genome shotgun (WGS) entry which is preliminary data.</text>
</comment>
<dbReference type="InterPro" id="IPR019493">
    <property type="entry name" value="Bacteriocin_IIb_lactacin-rel"/>
</dbReference>
<evidence type="ECO:0000313" key="1">
    <source>
        <dbReference type="EMBL" id="RVU70352.1"/>
    </source>
</evidence>
<dbReference type="Proteomes" id="UP000288291">
    <property type="component" value="Unassembled WGS sequence"/>
</dbReference>
<proteinExistence type="predicted"/>
<dbReference type="GO" id="GO:0042742">
    <property type="term" value="P:defense response to bacterium"/>
    <property type="evidence" value="ECO:0007669"/>
    <property type="project" value="InterPro"/>
</dbReference>
<evidence type="ECO:0008006" key="3">
    <source>
        <dbReference type="Google" id="ProtNLM"/>
    </source>
</evidence>
<dbReference type="AlphaFoldDB" id="A0A437SU16"/>
<reference evidence="1 2" key="1">
    <citation type="submission" date="2018-12" db="EMBL/GenBank/DDBJ databases">
        <authorList>
            <person name="Meng J."/>
        </authorList>
    </citation>
    <scope>NUCLEOTIDE SEQUENCE [LARGE SCALE GENOMIC DNA]</scope>
    <source>
        <strain evidence="1 2">HT111-2</strain>
    </source>
</reference>
<sequence>MMEVINMCNYYLKLKENELNKVLGGISKRNKVKRCAKEIFGSAATGAASGAVRGTFVEPGYGTLGGALMGAAGGIFSGGAMCVGDVAYHHWH</sequence>
<gene>
    <name evidence="1" type="ORF">EJK17_08240</name>
</gene>
<protein>
    <recommendedName>
        <fullName evidence="3">Bacteriocin</fullName>
    </recommendedName>
</protein>
<keyword evidence="2" id="KW-1185">Reference proteome</keyword>
<dbReference type="Pfam" id="PF10439">
    <property type="entry name" value="Bacteriocin_IIc"/>
    <property type="match status" value="1"/>
</dbReference>
<accession>A0A437SU16</accession>
<organism evidence="1 2">
    <name type="scientific">Lactobacillus xujianguonis</name>
    <dbReference type="NCBI Taxonomy" id="2495899"/>
    <lineage>
        <taxon>Bacteria</taxon>
        <taxon>Bacillati</taxon>
        <taxon>Bacillota</taxon>
        <taxon>Bacilli</taxon>
        <taxon>Lactobacillales</taxon>
        <taxon>Lactobacillaceae</taxon>
        <taxon>Lactobacillus</taxon>
    </lineage>
</organism>
<name>A0A437SU16_9LACO</name>
<evidence type="ECO:0000313" key="2">
    <source>
        <dbReference type="Proteomes" id="UP000288291"/>
    </source>
</evidence>
<dbReference type="EMBL" id="RXIA01000022">
    <property type="protein sequence ID" value="RVU70352.1"/>
    <property type="molecule type" value="Genomic_DNA"/>
</dbReference>